<dbReference type="RefSeq" id="WP_348267799.1">
    <property type="nucleotide sequence ID" value="NZ_CP121194.1"/>
</dbReference>
<protein>
    <submittedName>
        <fullName evidence="1">Uncharacterized protein</fullName>
    </submittedName>
</protein>
<name>A0AAU7CZ63_9BACT</name>
<accession>A0AAU7D7F7</accession>
<dbReference type="EMBL" id="CP121195">
    <property type="protein sequence ID" value="XBH13729.1"/>
    <property type="molecule type" value="Genomic_DNA"/>
</dbReference>
<proteinExistence type="predicted"/>
<accession>A0AAU7CZ63</accession>
<sequence length="129" mass="14423">MAYSESYTCDVCGKQKAGSESWWLAWVDCFQGESPAQDQPLIKLTRWQPQYAHSAGVKHLCGALCAGTMMDRWMSEQHENPEVHCDSVSVHHMPEPVKEISRKAVGFSSAVAKTPLPIEIKAVHPRNDE</sequence>
<dbReference type="KEGG" id="epl:P4G45_00810"/>
<gene>
    <name evidence="1" type="ORF">P4G45_00810</name>
    <name evidence="2" type="ORF">P8936_00810</name>
</gene>
<dbReference type="EMBL" id="CP121194">
    <property type="protein sequence ID" value="XBH10293.1"/>
    <property type="molecule type" value="Genomic_DNA"/>
</dbReference>
<evidence type="ECO:0000313" key="1">
    <source>
        <dbReference type="EMBL" id="XBH10293.1"/>
    </source>
</evidence>
<organism evidence="1">
    <name type="scientific">Edaphobacter paludis</name>
    <dbReference type="NCBI Taxonomy" id="3035702"/>
    <lineage>
        <taxon>Bacteria</taxon>
        <taxon>Pseudomonadati</taxon>
        <taxon>Acidobacteriota</taxon>
        <taxon>Terriglobia</taxon>
        <taxon>Terriglobales</taxon>
        <taxon>Acidobacteriaceae</taxon>
        <taxon>Edaphobacter</taxon>
    </lineage>
</organism>
<reference evidence="1" key="1">
    <citation type="submission" date="2023-03" db="EMBL/GenBank/DDBJ databases">
        <title>Edaphobacter sp.</title>
        <authorList>
            <person name="Huber K.J."/>
            <person name="Papendorf J."/>
            <person name="Pilke C."/>
            <person name="Bunk B."/>
            <person name="Sproeer C."/>
            <person name="Pester M."/>
        </authorList>
    </citation>
    <scope>NUCLEOTIDE SEQUENCE</scope>
    <source>
        <strain evidence="1">DSM 109919</strain>
        <strain evidence="2">DSM 109920</strain>
    </source>
</reference>
<dbReference type="AlphaFoldDB" id="A0AAU7CZ63"/>
<evidence type="ECO:0000313" key="2">
    <source>
        <dbReference type="EMBL" id="XBH13729.1"/>
    </source>
</evidence>